<gene>
    <name evidence="1" type="ORF">AW06_002933</name>
    <name evidence="2" type="ORF">HWD57_07175</name>
</gene>
<dbReference type="EMBL" id="JDST02000066">
    <property type="protein sequence ID" value="KFB75970.1"/>
    <property type="molecule type" value="Genomic_DNA"/>
</dbReference>
<dbReference type="Proteomes" id="UP000021315">
    <property type="component" value="Unassembled WGS sequence"/>
</dbReference>
<accession>A0A7D5SJ74</accession>
<sequence length="185" mass="20105">MAIGITVITTTNQVRRFFQTDATAFEQIFSSLQRSAQLFSGTPLIIGSADQTEVFAAAAIACLEIETTHDLSGYLPSPGNLTLTALTAKQYAEPFAGHLEGEQFTRRIAFFFTGGHVLCTLAEGIRKPALAERLMSLTSLFERPMITYRLAHGGVGLMNPHAMTRFVITPGVPDLPRDAWLADTA</sequence>
<name>A0A080M653_9PROT</name>
<keyword evidence="3" id="KW-1185">Reference proteome</keyword>
<evidence type="ECO:0000313" key="1">
    <source>
        <dbReference type="EMBL" id="KFB75970.1"/>
    </source>
</evidence>
<reference evidence="2 4" key="2">
    <citation type="journal article" date="2019" name="Microbiome">
        <title>Annotated bacterial chromosomes from frame-shift-corrected long-read metagenomic data.</title>
        <authorList>
            <person name="Arumugam K."/>
            <person name="Bagci C."/>
            <person name="Bessarab I."/>
            <person name="Beier S."/>
            <person name="Buchfink B."/>
            <person name="Gorska A."/>
            <person name="Qiu G."/>
            <person name="Huson D.H."/>
            <person name="Williams R.B.H."/>
        </authorList>
    </citation>
    <scope>NUCLEOTIDE SEQUENCE [LARGE SCALE GENOMIC DNA]</scope>
    <source>
        <strain evidence="2">SSA1</strain>
    </source>
</reference>
<accession>A0A080M653</accession>
<dbReference type="Proteomes" id="UP000509684">
    <property type="component" value="Chromosome"/>
</dbReference>
<reference evidence="2" key="3">
    <citation type="submission" date="2020-06" db="EMBL/GenBank/DDBJ databases">
        <authorList>
            <person name="Arumugam K."/>
            <person name="Besarab I."/>
            <person name="Haryono M."/>
            <person name="Bagci C."/>
            <person name="Beier S."/>
            <person name="Buchfink B."/>
            <person name="Gorska A."/>
            <person name="Qiu G."/>
            <person name="Huson D.H."/>
            <person name="Williams R.B."/>
        </authorList>
    </citation>
    <scope>NUCLEOTIDE SEQUENCE</scope>
    <source>
        <strain evidence="2">SSA1</strain>
    </source>
</reference>
<dbReference type="RefSeq" id="WP_034950807.1">
    <property type="nucleotide sequence ID" value="NZ_JDST02000066.1"/>
</dbReference>
<proteinExistence type="predicted"/>
<dbReference type="EMBL" id="CP058708">
    <property type="protein sequence ID" value="QLH49585.1"/>
    <property type="molecule type" value="Genomic_DNA"/>
</dbReference>
<dbReference type="KEGG" id="acog:HWD57_07175"/>
<organism evidence="1 3">
    <name type="scientific">Candidatus Accumulibacter cognatus</name>
    <dbReference type="NCBI Taxonomy" id="2954383"/>
    <lineage>
        <taxon>Bacteria</taxon>
        <taxon>Pseudomonadati</taxon>
        <taxon>Pseudomonadota</taxon>
        <taxon>Betaproteobacteria</taxon>
        <taxon>Candidatus Accumulibacter</taxon>
    </lineage>
</organism>
<evidence type="ECO:0000313" key="2">
    <source>
        <dbReference type="EMBL" id="QLH49585.1"/>
    </source>
</evidence>
<dbReference type="STRING" id="1453999.AW06_002933"/>
<evidence type="ECO:0000313" key="3">
    <source>
        <dbReference type="Proteomes" id="UP000021315"/>
    </source>
</evidence>
<evidence type="ECO:0000313" key="4">
    <source>
        <dbReference type="Proteomes" id="UP000509684"/>
    </source>
</evidence>
<reference evidence="1 3" key="1">
    <citation type="submission" date="2014-02" db="EMBL/GenBank/DDBJ databases">
        <title>Expanding our view of genomic diversity in Candidatus Accumulibacter clades.</title>
        <authorList>
            <person name="Skennerton C.T."/>
            <person name="Barr J.J."/>
            <person name="Slater F.R."/>
            <person name="Bond P.L."/>
            <person name="Tyson G.W."/>
        </authorList>
    </citation>
    <scope>NUCLEOTIDE SEQUENCE [LARGE SCALE GENOMIC DNA]</scope>
    <source>
        <strain evidence="3">SK-02</strain>
    </source>
</reference>
<protein>
    <submittedName>
        <fullName evidence="1">Uncharacterized protein</fullName>
    </submittedName>
</protein>
<dbReference type="AlphaFoldDB" id="A0A080M653"/>